<evidence type="ECO:0000259" key="4">
    <source>
        <dbReference type="PROSITE" id="PS51352"/>
    </source>
</evidence>
<dbReference type="Gene3D" id="3.40.30.10">
    <property type="entry name" value="Glutaredoxin"/>
    <property type="match status" value="1"/>
</dbReference>
<feature type="region of interest" description="Disordered" evidence="1">
    <location>
        <begin position="231"/>
        <end position="252"/>
    </location>
</feature>
<dbReference type="InterPro" id="IPR017937">
    <property type="entry name" value="Thioredoxin_CS"/>
</dbReference>
<dbReference type="PANTHER" id="PTHR19991:SF2">
    <property type="entry name" value="GH08893P"/>
    <property type="match status" value="1"/>
</dbReference>
<evidence type="ECO:0000256" key="2">
    <source>
        <dbReference type="SAM" id="Phobius"/>
    </source>
</evidence>
<dbReference type="SUPFAM" id="SSF52833">
    <property type="entry name" value="Thioredoxin-like"/>
    <property type="match status" value="1"/>
</dbReference>
<sequence length="252" mass="28754">MKVGYLLNILLCLLVATSLAEDDLSFEDGDGTQILPIELTDETFEHLTQAATGATTGDWFVKFYAPWCGHCQKLAPTWDELAVRLDKKINIAKINVDDSPNTAERFNIRGFPTLLFFKRGKVYKYTDHDRSVEALAAFTEGGYTSSEEQGEVPKELTTLGYANKVFWKFYNEVIFGFDTVFHMFEMGHLPWYVKFWIVFIVLFSPAIVLALCICACESRYLAKKEAEVMEGIQKSKEETKKPPSNRKKQKID</sequence>
<reference evidence="5" key="1">
    <citation type="submission" date="2023-07" db="EMBL/GenBank/DDBJ databases">
        <authorList>
            <consortium name="AG Swart"/>
            <person name="Singh M."/>
            <person name="Singh A."/>
            <person name="Seah K."/>
            <person name="Emmerich C."/>
        </authorList>
    </citation>
    <scope>NUCLEOTIDE SEQUENCE</scope>
    <source>
        <strain evidence="5">DP1</strain>
    </source>
</reference>
<keyword evidence="2" id="KW-1133">Transmembrane helix</keyword>
<dbReference type="PROSITE" id="PS51352">
    <property type="entry name" value="THIOREDOXIN_2"/>
    <property type="match status" value="1"/>
</dbReference>
<keyword evidence="3" id="KW-0732">Signal</keyword>
<evidence type="ECO:0000313" key="6">
    <source>
        <dbReference type="Proteomes" id="UP001295684"/>
    </source>
</evidence>
<name>A0AAD2D3Y5_EUPCR</name>
<dbReference type="Pfam" id="PF00085">
    <property type="entry name" value="Thioredoxin"/>
    <property type="match status" value="1"/>
</dbReference>
<proteinExistence type="predicted"/>
<dbReference type="PROSITE" id="PS00194">
    <property type="entry name" value="THIOREDOXIN_1"/>
    <property type="match status" value="1"/>
</dbReference>
<keyword evidence="2" id="KW-0812">Transmembrane</keyword>
<organism evidence="5 6">
    <name type="scientific">Euplotes crassus</name>
    <dbReference type="NCBI Taxonomy" id="5936"/>
    <lineage>
        <taxon>Eukaryota</taxon>
        <taxon>Sar</taxon>
        <taxon>Alveolata</taxon>
        <taxon>Ciliophora</taxon>
        <taxon>Intramacronucleata</taxon>
        <taxon>Spirotrichea</taxon>
        <taxon>Hypotrichia</taxon>
        <taxon>Euplotida</taxon>
        <taxon>Euplotidae</taxon>
        <taxon>Moneuplotes</taxon>
    </lineage>
</organism>
<dbReference type="AlphaFoldDB" id="A0AAD2D3Y5"/>
<feature type="domain" description="Thioredoxin" evidence="4">
    <location>
        <begin position="13"/>
        <end position="144"/>
    </location>
</feature>
<dbReference type="EMBL" id="CAMPGE010021292">
    <property type="protein sequence ID" value="CAI2379447.1"/>
    <property type="molecule type" value="Genomic_DNA"/>
</dbReference>
<gene>
    <name evidence="5" type="ORF">ECRASSUSDP1_LOCUS20857</name>
</gene>
<dbReference type="PANTHER" id="PTHR19991">
    <property type="entry name" value="L 2 01289"/>
    <property type="match status" value="1"/>
</dbReference>
<feature type="signal peptide" evidence="3">
    <location>
        <begin position="1"/>
        <end position="20"/>
    </location>
</feature>
<protein>
    <recommendedName>
        <fullName evidence="4">Thioredoxin domain-containing protein</fullName>
    </recommendedName>
</protein>
<feature type="compositionally biased region" description="Basic residues" evidence="1">
    <location>
        <begin position="243"/>
        <end position="252"/>
    </location>
</feature>
<accession>A0AAD2D3Y5</accession>
<evidence type="ECO:0000256" key="1">
    <source>
        <dbReference type="SAM" id="MobiDB-lite"/>
    </source>
</evidence>
<dbReference type="CDD" id="cd02961">
    <property type="entry name" value="PDI_a_family"/>
    <property type="match status" value="1"/>
</dbReference>
<dbReference type="PRINTS" id="PR00421">
    <property type="entry name" value="THIOREDOXIN"/>
</dbReference>
<dbReference type="Proteomes" id="UP001295684">
    <property type="component" value="Unassembled WGS sequence"/>
</dbReference>
<keyword evidence="2" id="KW-0472">Membrane</keyword>
<evidence type="ECO:0000313" key="5">
    <source>
        <dbReference type="EMBL" id="CAI2379447.1"/>
    </source>
</evidence>
<dbReference type="InterPro" id="IPR036249">
    <property type="entry name" value="Thioredoxin-like_sf"/>
</dbReference>
<feature type="compositionally biased region" description="Basic and acidic residues" evidence="1">
    <location>
        <begin position="231"/>
        <end position="241"/>
    </location>
</feature>
<feature type="chain" id="PRO_5042271182" description="Thioredoxin domain-containing protein" evidence="3">
    <location>
        <begin position="21"/>
        <end position="252"/>
    </location>
</feature>
<comment type="caution">
    <text evidence="5">The sequence shown here is derived from an EMBL/GenBank/DDBJ whole genome shotgun (WGS) entry which is preliminary data.</text>
</comment>
<evidence type="ECO:0000256" key="3">
    <source>
        <dbReference type="SAM" id="SignalP"/>
    </source>
</evidence>
<dbReference type="InterPro" id="IPR013766">
    <property type="entry name" value="Thioredoxin_domain"/>
</dbReference>
<keyword evidence="6" id="KW-1185">Reference proteome</keyword>
<feature type="transmembrane region" description="Helical" evidence="2">
    <location>
        <begin position="191"/>
        <end position="216"/>
    </location>
</feature>